<dbReference type="SUPFAM" id="SSF53850">
    <property type="entry name" value="Periplasmic binding protein-like II"/>
    <property type="match status" value="1"/>
</dbReference>
<accession>A0A0A6DCB7</accession>
<dbReference type="PANTHER" id="PTHR30126">
    <property type="entry name" value="HTH-TYPE TRANSCRIPTIONAL REGULATOR"/>
    <property type="match status" value="1"/>
</dbReference>
<evidence type="ECO:0000313" key="6">
    <source>
        <dbReference type="EMBL" id="KHA73518.1"/>
    </source>
</evidence>
<dbReference type="Proteomes" id="UP000030564">
    <property type="component" value="Unassembled WGS sequence"/>
</dbReference>
<comment type="similarity">
    <text evidence="1">Belongs to the LysR transcriptional regulatory family.</text>
</comment>
<dbReference type="InterPro" id="IPR005119">
    <property type="entry name" value="LysR_subst-bd"/>
</dbReference>
<dbReference type="Pfam" id="PF03466">
    <property type="entry name" value="LysR_substrate"/>
    <property type="match status" value="1"/>
</dbReference>
<keyword evidence="3" id="KW-0238">DNA-binding</keyword>
<dbReference type="PANTHER" id="PTHR30126:SF91">
    <property type="entry name" value="LYSR FAMILY TRANSCRIPTIONAL REGULATOR"/>
    <property type="match status" value="1"/>
</dbReference>
<keyword evidence="2" id="KW-0805">Transcription regulation</keyword>
<proteinExistence type="inferred from homology"/>
<evidence type="ECO:0000256" key="2">
    <source>
        <dbReference type="ARBA" id="ARBA00023015"/>
    </source>
</evidence>
<feature type="domain" description="HTH lysR-type" evidence="5">
    <location>
        <begin position="3"/>
        <end position="60"/>
    </location>
</feature>
<organism evidence="6 7">
    <name type="scientific">Pseudomonas chlororaphis</name>
    <dbReference type="NCBI Taxonomy" id="587753"/>
    <lineage>
        <taxon>Bacteria</taxon>
        <taxon>Pseudomonadati</taxon>
        <taxon>Pseudomonadota</taxon>
        <taxon>Gammaproteobacteria</taxon>
        <taxon>Pseudomonadales</taxon>
        <taxon>Pseudomonadaceae</taxon>
        <taxon>Pseudomonas</taxon>
    </lineage>
</organism>
<dbReference type="GO" id="GO:0000976">
    <property type="term" value="F:transcription cis-regulatory region binding"/>
    <property type="evidence" value="ECO:0007669"/>
    <property type="project" value="TreeGrafter"/>
</dbReference>
<dbReference type="GO" id="GO:0003700">
    <property type="term" value="F:DNA-binding transcription factor activity"/>
    <property type="evidence" value="ECO:0007669"/>
    <property type="project" value="InterPro"/>
</dbReference>
<evidence type="ECO:0000313" key="7">
    <source>
        <dbReference type="Proteomes" id="UP000030564"/>
    </source>
</evidence>
<evidence type="ECO:0000256" key="1">
    <source>
        <dbReference type="ARBA" id="ARBA00009437"/>
    </source>
</evidence>
<comment type="caution">
    <text evidence="6">The sequence shown here is derived from an EMBL/GenBank/DDBJ whole genome shotgun (WGS) entry which is preliminary data.</text>
</comment>
<evidence type="ECO:0000256" key="3">
    <source>
        <dbReference type="ARBA" id="ARBA00023125"/>
    </source>
</evidence>
<dbReference type="PATRIC" id="fig|587753.9.peg.5018"/>
<evidence type="ECO:0000259" key="5">
    <source>
        <dbReference type="PROSITE" id="PS50931"/>
    </source>
</evidence>
<sequence>MRFSLDQLLMFVQVVKSGSFSAAGRQLGKTQSTISAAIANLETDLGVDLFDRSNRSPTLTASGHKLLVQAEAVLERCMTFEAHADCLSDNVETSLTLAIETPYGPIMPVLKAFEAAFPFVDLIIRHPVYGDVSELVSSGEAVLGVAFSQPGYPKELAFQQLGKLIMLHVCHPDHPLAQLDNVTFDDLHVHRRLAFSAHASKLPSSEYLRSTQLWQAESYLALLEMVRAGLGWATLPRQLVQRELAKGELVELQLSAYPHTDWQIGVDLLWARQRPLGKAERWLKERLQGNKVYELDRNGQITTL</sequence>
<evidence type="ECO:0000256" key="4">
    <source>
        <dbReference type="ARBA" id="ARBA00023163"/>
    </source>
</evidence>
<dbReference type="FunFam" id="1.10.10.10:FF:000001">
    <property type="entry name" value="LysR family transcriptional regulator"/>
    <property type="match status" value="1"/>
</dbReference>
<gene>
    <name evidence="6" type="ORF">NZ35_10110</name>
</gene>
<dbReference type="Gene3D" id="1.10.10.10">
    <property type="entry name" value="Winged helix-like DNA-binding domain superfamily/Winged helix DNA-binding domain"/>
    <property type="match status" value="1"/>
</dbReference>
<dbReference type="EMBL" id="JSFK01000005">
    <property type="protein sequence ID" value="KHA73518.1"/>
    <property type="molecule type" value="Genomic_DNA"/>
</dbReference>
<dbReference type="AlphaFoldDB" id="A0A0A6DCB7"/>
<dbReference type="InterPro" id="IPR036390">
    <property type="entry name" value="WH_DNA-bd_sf"/>
</dbReference>
<dbReference type="SUPFAM" id="SSF46785">
    <property type="entry name" value="Winged helix' DNA-binding domain"/>
    <property type="match status" value="1"/>
</dbReference>
<protein>
    <submittedName>
        <fullName evidence="6">LysR family transcriptional regulator</fullName>
    </submittedName>
</protein>
<dbReference type="PRINTS" id="PR00039">
    <property type="entry name" value="HTHLYSR"/>
</dbReference>
<dbReference type="InterPro" id="IPR000847">
    <property type="entry name" value="LysR_HTH_N"/>
</dbReference>
<dbReference type="Gene3D" id="3.40.190.290">
    <property type="match status" value="1"/>
</dbReference>
<dbReference type="Pfam" id="PF00126">
    <property type="entry name" value="HTH_1"/>
    <property type="match status" value="1"/>
</dbReference>
<reference evidence="6 7" key="1">
    <citation type="submission" date="2014-10" db="EMBL/GenBank/DDBJ databases">
        <title>Draft genome sequence of Pseudomonas chlororaphis EA105.</title>
        <authorList>
            <person name="McCully L.M."/>
            <person name="Bitzer A.S."/>
            <person name="Spence C."/>
            <person name="Bais H."/>
            <person name="Silby M.W."/>
        </authorList>
    </citation>
    <scope>NUCLEOTIDE SEQUENCE [LARGE SCALE GENOMIC DNA]</scope>
    <source>
        <strain evidence="6 7">EA105</strain>
    </source>
</reference>
<keyword evidence="4" id="KW-0804">Transcription</keyword>
<dbReference type="InterPro" id="IPR036388">
    <property type="entry name" value="WH-like_DNA-bd_sf"/>
</dbReference>
<name>A0A0A6DCB7_9PSED</name>
<dbReference type="PROSITE" id="PS50931">
    <property type="entry name" value="HTH_LYSR"/>
    <property type="match status" value="1"/>
</dbReference>
<dbReference type="OrthoDB" id="196624at2"/>